<keyword evidence="3" id="KW-1185">Reference proteome</keyword>
<dbReference type="NCBIfam" id="TIGR04373">
    <property type="entry name" value="egtB_X_signatur"/>
    <property type="match status" value="1"/>
</dbReference>
<dbReference type="InterPro" id="IPR034660">
    <property type="entry name" value="DinB/YfiT-like"/>
</dbReference>
<comment type="caution">
    <text evidence="2">The sequence shown here is derived from an EMBL/GenBank/DDBJ whole genome shotgun (WGS) entry which is preliminary data.</text>
</comment>
<dbReference type="InterPro" id="IPR030809">
    <property type="entry name" value="EgtB_signatur"/>
</dbReference>
<dbReference type="InterPro" id="IPR016187">
    <property type="entry name" value="CTDL_fold"/>
</dbReference>
<dbReference type="Pfam" id="PF03781">
    <property type="entry name" value="FGE-sulfatase"/>
    <property type="match status" value="1"/>
</dbReference>
<proteinExistence type="predicted"/>
<dbReference type="RefSeq" id="WP_201686928.1">
    <property type="nucleotide sequence ID" value="NZ_JAEQND010000001.1"/>
</dbReference>
<dbReference type="NCBIfam" id="NF041186">
    <property type="entry name" value="SenA"/>
    <property type="match status" value="1"/>
</dbReference>
<feature type="domain" description="Sulfatase-modifying factor enzyme-like" evidence="1">
    <location>
        <begin position="203"/>
        <end position="340"/>
    </location>
</feature>
<organism evidence="2 3">
    <name type="scientific">Ramlibacter alkalitolerans</name>
    <dbReference type="NCBI Taxonomy" id="2039631"/>
    <lineage>
        <taxon>Bacteria</taxon>
        <taxon>Pseudomonadati</taxon>
        <taxon>Pseudomonadota</taxon>
        <taxon>Betaproteobacteria</taxon>
        <taxon>Burkholderiales</taxon>
        <taxon>Comamonadaceae</taxon>
        <taxon>Ramlibacter</taxon>
    </lineage>
</organism>
<dbReference type="SUPFAM" id="SSF109854">
    <property type="entry name" value="DinB/YfiT-like putative metalloenzymes"/>
    <property type="match status" value="1"/>
</dbReference>
<evidence type="ECO:0000313" key="2">
    <source>
        <dbReference type="EMBL" id="MBL0423681.1"/>
    </source>
</evidence>
<evidence type="ECO:0000259" key="1">
    <source>
        <dbReference type="Pfam" id="PF03781"/>
    </source>
</evidence>
<name>A0ABS1JHX0_9BURK</name>
<accession>A0ABS1JHX0</accession>
<evidence type="ECO:0000313" key="3">
    <source>
        <dbReference type="Proteomes" id="UP000622707"/>
    </source>
</evidence>
<reference evidence="2 3" key="1">
    <citation type="journal article" date="2017" name="Int. J. Syst. Evol. Microbiol.">
        <title>Ramlibacter alkalitolerans sp. nov., alkali-tolerant bacterium isolated from soil of ginseng.</title>
        <authorList>
            <person name="Lee D.H."/>
            <person name="Cha C.J."/>
        </authorList>
    </citation>
    <scope>NUCLEOTIDE SEQUENCE [LARGE SCALE GENOMIC DNA]</scope>
    <source>
        <strain evidence="2 3">KACC 19305</strain>
    </source>
</reference>
<dbReference type="Proteomes" id="UP000622707">
    <property type="component" value="Unassembled WGS sequence"/>
</dbReference>
<dbReference type="InterPro" id="IPR042095">
    <property type="entry name" value="SUMF_sf"/>
</dbReference>
<dbReference type="InterPro" id="IPR005532">
    <property type="entry name" value="SUMF_dom"/>
</dbReference>
<dbReference type="PANTHER" id="PTHR23150">
    <property type="entry name" value="SULFATASE MODIFYING FACTOR 1, 2"/>
    <property type="match status" value="1"/>
</dbReference>
<gene>
    <name evidence="2" type="ORF">JI746_01075</name>
</gene>
<dbReference type="SUPFAM" id="SSF56436">
    <property type="entry name" value="C-type lectin-like"/>
    <property type="match status" value="1"/>
</dbReference>
<dbReference type="InterPro" id="IPR051043">
    <property type="entry name" value="Sulfatase_Mod_Factor_Kinase"/>
</dbReference>
<sequence length="412" mass="46272">MRHGTSDGYSVAAATEALALRQGPPAAVRSALLAARERTLRLAEDFREALGPAPHIPYAAELNPPLWELGHIGWFQEWWIARNPQRHLGIRADPHTARPPSLLAEADRWYDSSRVPHRTRWELPLPDAARTQGYLAHSLERTLHLLDALDAPDDPGLYFFRLAAVHEQMHAEAAVAMAQSLGIPVRENVEPAQVQEAAQLTVGPLRFGLGTSCAGFAFDNELPAHEVELPRYAIDAAPVTWGAFLPFVEAGGYETAQWWTPEGLAWLASLRQRRPAGLHRGAAGWEQMRHGAWHALQPQQVALHLNAHEAEAWCRWAGRRLPTEAEWECAALTQPRFRWGQAWEWTASCFEPYPGFAPHPYRDYSQPWFGSRRVLRGASAATAPLLAHARYRNFYEPHRRDILAGFRSVRSA</sequence>
<dbReference type="EMBL" id="JAEQND010000001">
    <property type="protein sequence ID" value="MBL0423681.1"/>
    <property type="molecule type" value="Genomic_DNA"/>
</dbReference>
<dbReference type="Gene3D" id="3.90.1580.10">
    <property type="entry name" value="paralog of FGE (formylglycine-generating enzyme)"/>
    <property type="match status" value="2"/>
</dbReference>
<protein>
    <submittedName>
        <fullName evidence="2">SUMF1/EgtB/PvdO family nonheme iron enzyme</fullName>
    </submittedName>
</protein>